<protein>
    <recommendedName>
        <fullName evidence="1">DUF2281 domain-containing protein</fullName>
    </recommendedName>
</protein>
<name>B1I5A8_DESAP</name>
<organism evidence="2 3">
    <name type="scientific">Desulforudis audaxviator (strain MP104C)</name>
    <dbReference type="NCBI Taxonomy" id="477974"/>
    <lineage>
        <taxon>Bacteria</taxon>
        <taxon>Bacillati</taxon>
        <taxon>Bacillota</taxon>
        <taxon>Clostridia</taxon>
        <taxon>Thermoanaerobacterales</taxon>
        <taxon>Candidatus Desulforudaceae</taxon>
        <taxon>Candidatus Desulforudis</taxon>
    </lineage>
</organism>
<evidence type="ECO:0000313" key="3">
    <source>
        <dbReference type="Proteomes" id="UP000008544"/>
    </source>
</evidence>
<gene>
    <name evidence="2" type="ordered locus">Daud_1677</name>
</gene>
<dbReference type="KEGG" id="dau:Daud_1677"/>
<evidence type="ECO:0000313" key="2">
    <source>
        <dbReference type="EMBL" id="ACA60177.1"/>
    </source>
</evidence>
<reference evidence="2 3" key="2">
    <citation type="journal article" date="2008" name="Science">
        <title>Environmental genomics reveals a single-species ecosystem deep within Earth.</title>
        <authorList>
            <person name="Chivian D."/>
            <person name="Brodie E.L."/>
            <person name="Alm E.J."/>
            <person name="Culley D.E."/>
            <person name="Dehal P.S."/>
            <person name="Desantis T.Z."/>
            <person name="Gihring T.M."/>
            <person name="Lapidus A."/>
            <person name="Lin L.H."/>
            <person name="Lowry S.R."/>
            <person name="Moser D.P."/>
            <person name="Richardson P.M."/>
            <person name="Southam G."/>
            <person name="Wanger G."/>
            <person name="Pratt L.M."/>
            <person name="Andersen G.L."/>
            <person name="Hazen T.C."/>
            <person name="Brockman F.J."/>
            <person name="Arkin A.P."/>
            <person name="Onstott T.C."/>
        </authorList>
    </citation>
    <scope>NUCLEOTIDE SEQUENCE [LARGE SCALE GENOMIC DNA]</scope>
    <source>
        <strain evidence="2 3">MP104C</strain>
    </source>
</reference>
<dbReference type="STRING" id="477974.Daud_1677"/>
<reference evidence="3" key="1">
    <citation type="submission" date="2007-10" db="EMBL/GenBank/DDBJ databases">
        <title>Complete sequence of chromosome of Desulforudis audaxviator MP104C.</title>
        <authorList>
            <person name="Copeland A."/>
            <person name="Lucas S."/>
            <person name="Lapidus A."/>
            <person name="Barry K."/>
            <person name="Glavina del Rio T."/>
            <person name="Dalin E."/>
            <person name="Tice H."/>
            <person name="Bruce D."/>
            <person name="Pitluck S."/>
            <person name="Lowry S.R."/>
            <person name="Larimer F."/>
            <person name="Land M.L."/>
            <person name="Hauser L."/>
            <person name="Kyrpides N."/>
            <person name="Ivanova N.N."/>
            <person name="Richardson P."/>
        </authorList>
    </citation>
    <scope>NUCLEOTIDE SEQUENCE [LARGE SCALE GENOMIC DNA]</scope>
    <source>
        <strain evidence="3">MP104C</strain>
    </source>
</reference>
<dbReference type="Pfam" id="PF10047">
    <property type="entry name" value="DUF2281"/>
    <property type="match status" value="1"/>
</dbReference>
<keyword evidence="3" id="KW-1185">Reference proteome</keyword>
<dbReference type="HOGENOM" id="CLU_193462_0_0_9"/>
<dbReference type="eggNOG" id="ENOG5033EEY">
    <property type="taxonomic scope" value="Bacteria"/>
</dbReference>
<evidence type="ECO:0000259" key="1">
    <source>
        <dbReference type="Pfam" id="PF10047"/>
    </source>
</evidence>
<dbReference type="EMBL" id="CP000860">
    <property type="protein sequence ID" value="ACA60177.1"/>
    <property type="molecule type" value="Genomic_DNA"/>
</dbReference>
<sequence length="71" mass="8201">MPARTGGLVVSGALPPELQREAEDFIRFLLEKRAKKTGKRLRQDWAGALKDFREQYTSLELQKKALEWRGD</sequence>
<accession>B1I5A8</accession>
<feature type="domain" description="DUF2281" evidence="1">
    <location>
        <begin position="14"/>
        <end position="65"/>
    </location>
</feature>
<proteinExistence type="predicted"/>
<dbReference type="InterPro" id="IPR018739">
    <property type="entry name" value="DUF2281"/>
</dbReference>
<dbReference type="OrthoDB" id="9813378at2"/>
<dbReference type="Proteomes" id="UP000008544">
    <property type="component" value="Chromosome"/>
</dbReference>
<dbReference type="AlphaFoldDB" id="B1I5A8"/>